<accession>A0A378RJI3</accession>
<evidence type="ECO:0000256" key="1">
    <source>
        <dbReference type="SAM" id="Phobius"/>
    </source>
</evidence>
<dbReference type="PANTHER" id="PTHR34220:SF7">
    <property type="entry name" value="SENSOR HISTIDINE KINASE YPDA"/>
    <property type="match status" value="1"/>
</dbReference>
<name>A0A378RJI3_MYROD</name>
<dbReference type="Pfam" id="PF06580">
    <property type="entry name" value="His_kinase"/>
    <property type="match status" value="1"/>
</dbReference>
<feature type="domain" description="Signal transduction histidine kinase internal region" evidence="2">
    <location>
        <begin position="162"/>
        <end position="240"/>
    </location>
</feature>
<dbReference type="GO" id="GO:0000155">
    <property type="term" value="F:phosphorelay sensor kinase activity"/>
    <property type="evidence" value="ECO:0007669"/>
    <property type="project" value="InterPro"/>
</dbReference>
<keyword evidence="1" id="KW-1133">Transmembrane helix</keyword>
<keyword evidence="1" id="KW-0472">Membrane</keyword>
<dbReference type="GO" id="GO:0016020">
    <property type="term" value="C:membrane"/>
    <property type="evidence" value="ECO:0007669"/>
    <property type="project" value="InterPro"/>
</dbReference>
<organism evidence="3 4">
    <name type="scientific">Myroides odoratus</name>
    <name type="common">Flavobacterium odoratum</name>
    <dbReference type="NCBI Taxonomy" id="256"/>
    <lineage>
        <taxon>Bacteria</taxon>
        <taxon>Pseudomonadati</taxon>
        <taxon>Bacteroidota</taxon>
        <taxon>Flavobacteriia</taxon>
        <taxon>Flavobacteriales</taxon>
        <taxon>Flavobacteriaceae</taxon>
        <taxon>Myroides</taxon>
    </lineage>
</organism>
<gene>
    <name evidence="3" type="primary">yehU_2</name>
    <name evidence="3" type="ORF">NCTC11179_00677</name>
</gene>
<keyword evidence="3" id="KW-0418">Kinase</keyword>
<dbReference type="InterPro" id="IPR050640">
    <property type="entry name" value="Bact_2-comp_sensor_kinase"/>
</dbReference>
<evidence type="ECO:0000313" key="3">
    <source>
        <dbReference type="EMBL" id="STZ27144.1"/>
    </source>
</evidence>
<keyword evidence="1" id="KW-0812">Transmembrane</keyword>
<dbReference type="RefSeq" id="WP_115090139.1">
    <property type="nucleotide sequence ID" value="NZ_CP068107.1"/>
</dbReference>
<sequence>MHPTINISKHKRLFFILFWSVLALSVWPYIHINNRPLYWLLHCLTVMLCFITVAHYLSDIVLPKALKEGKMKRFILVFFVGILLLNILISFFFTLFPYYVNDTVVLRDAGAVTWQQFFVHKLFSSFPSAMAIVTTTCGIRFYEEHYKIEQINAKLKQEHLEAQIKLLQDQINPHLMFNILNHIHILMQNNVELASTVLLKFSDILRYQLYECNQQHVFLHQEIQYLQDLVAIEEIRWQEELTVQCVWEIETKQLQIAPLLLVPLVENAFKHVSRLPHQQGYVHIRCKEEKGKLTLAIENSYNDRFKREKQQGGIGIVNITERLKIQYPDAHTFQLEEKEDTFTVVLQIDLNHDNR</sequence>
<reference evidence="3 4" key="1">
    <citation type="submission" date="2018-06" db="EMBL/GenBank/DDBJ databases">
        <authorList>
            <consortium name="Pathogen Informatics"/>
            <person name="Doyle S."/>
        </authorList>
    </citation>
    <scope>NUCLEOTIDE SEQUENCE [LARGE SCALE GENOMIC DNA]</scope>
    <source>
        <strain evidence="3 4">NCTC11179</strain>
    </source>
</reference>
<feature type="transmembrane region" description="Helical" evidence="1">
    <location>
        <begin position="36"/>
        <end position="62"/>
    </location>
</feature>
<protein>
    <submittedName>
        <fullName evidence="3">Probable sensor-like histidine kinase YehU</fullName>
        <ecNumber evidence="3">2.7.13.3</ecNumber>
    </submittedName>
</protein>
<dbReference type="Gene3D" id="3.30.565.10">
    <property type="entry name" value="Histidine kinase-like ATPase, C-terminal domain"/>
    <property type="match status" value="1"/>
</dbReference>
<evidence type="ECO:0000259" key="2">
    <source>
        <dbReference type="Pfam" id="PF06580"/>
    </source>
</evidence>
<dbReference type="InterPro" id="IPR036890">
    <property type="entry name" value="HATPase_C_sf"/>
</dbReference>
<proteinExistence type="predicted"/>
<dbReference type="EC" id="2.7.13.3" evidence="3"/>
<feature type="transmembrane region" description="Helical" evidence="1">
    <location>
        <begin position="12"/>
        <end position="30"/>
    </location>
</feature>
<keyword evidence="4" id="KW-1185">Reference proteome</keyword>
<dbReference type="PANTHER" id="PTHR34220">
    <property type="entry name" value="SENSOR HISTIDINE KINASE YPDA"/>
    <property type="match status" value="1"/>
</dbReference>
<dbReference type="InterPro" id="IPR010559">
    <property type="entry name" value="Sig_transdc_His_kin_internal"/>
</dbReference>
<dbReference type="Proteomes" id="UP000255024">
    <property type="component" value="Unassembled WGS sequence"/>
</dbReference>
<evidence type="ECO:0000313" key="4">
    <source>
        <dbReference type="Proteomes" id="UP000255024"/>
    </source>
</evidence>
<dbReference type="SUPFAM" id="SSF55874">
    <property type="entry name" value="ATPase domain of HSP90 chaperone/DNA topoisomerase II/histidine kinase"/>
    <property type="match status" value="1"/>
</dbReference>
<dbReference type="EMBL" id="UGQL01000001">
    <property type="protein sequence ID" value="STZ27144.1"/>
    <property type="molecule type" value="Genomic_DNA"/>
</dbReference>
<feature type="transmembrane region" description="Helical" evidence="1">
    <location>
        <begin position="74"/>
        <end position="98"/>
    </location>
</feature>
<keyword evidence="3" id="KW-0808">Transferase</keyword>
<dbReference type="AlphaFoldDB" id="A0A378RJI3"/>